<dbReference type="Pfam" id="PF02362">
    <property type="entry name" value="B3"/>
    <property type="match status" value="2"/>
</dbReference>
<dbReference type="Gene3D" id="2.40.330.10">
    <property type="entry name" value="DNA-binding pseudobarrel domain"/>
    <property type="match status" value="2"/>
</dbReference>
<dbReference type="Gramene" id="ESQ39049">
    <property type="protein sequence ID" value="ESQ39049"/>
    <property type="gene ID" value="EUTSA_v10001785mg"/>
</dbReference>
<dbReference type="GO" id="GO:0003677">
    <property type="term" value="F:DNA binding"/>
    <property type="evidence" value="ECO:0007669"/>
    <property type="project" value="UniProtKB-KW"/>
</dbReference>
<dbReference type="PANTHER" id="PTHR31920:SF80">
    <property type="entry name" value="GENOME ASSEMBLY, CHROMOSOME: A04"/>
    <property type="match status" value="1"/>
</dbReference>
<accession>V4L5Z1</accession>
<keyword evidence="2" id="KW-0805">Transcription regulation</keyword>
<gene>
    <name evidence="8" type="ORF">EUTSA_v10001785mg</name>
</gene>
<dbReference type="InterPro" id="IPR003340">
    <property type="entry name" value="B3_DNA-bd"/>
</dbReference>
<keyword evidence="9" id="KW-1185">Reference proteome</keyword>
<evidence type="ECO:0000256" key="4">
    <source>
        <dbReference type="ARBA" id="ARBA00023163"/>
    </source>
</evidence>
<dbReference type="SUPFAM" id="SSF101936">
    <property type="entry name" value="DNA-binding pseudobarrel domain"/>
    <property type="match status" value="2"/>
</dbReference>
<evidence type="ECO:0000313" key="8">
    <source>
        <dbReference type="EMBL" id="ESQ39049.1"/>
    </source>
</evidence>
<sequence length="284" mass="32437">MGRNRAFGKIQEDRKKTSFFKILADEDLSSEAMRFNPQKFWRGSVCKNIPHKVILKVVWGRSWKVKLSKFMGSYLMEKNGWEKFLYDNKLGDREFLTFTNEGNNCLTVNIFEKNCKEILQPQRTTTTVIASSSSKDVKKEEMSCVIAESTGRGAKRKNKRAEEEEERKKSKKMKKKAGNNVYGASSSSSAATFSLTIKQSHLLVLIIPNDFAKMHMPKKTAKLIIHDPKGKSWKVVYFCSNKTKIFSSGWRILARDYGLAVGDVCTFRLIKPKEMVLQVSHASP</sequence>
<dbReference type="KEGG" id="eus:EUTSA_v10001785mg"/>
<dbReference type="InterPro" id="IPR015300">
    <property type="entry name" value="DNA-bd_pseudobarrel_sf"/>
</dbReference>
<dbReference type="AlphaFoldDB" id="V4L5Z1"/>
<feature type="domain" description="TF-B3" evidence="7">
    <location>
        <begin position="19"/>
        <end position="114"/>
    </location>
</feature>
<dbReference type="PROSITE" id="PS50863">
    <property type="entry name" value="B3"/>
    <property type="match status" value="2"/>
</dbReference>
<evidence type="ECO:0000256" key="6">
    <source>
        <dbReference type="SAM" id="MobiDB-lite"/>
    </source>
</evidence>
<keyword evidence="5" id="KW-0539">Nucleus</keyword>
<dbReference type="SMART" id="SM01019">
    <property type="entry name" value="B3"/>
    <property type="match status" value="2"/>
</dbReference>
<feature type="region of interest" description="Disordered" evidence="6">
    <location>
        <begin position="149"/>
        <end position="181"/>
    </location>
</feature>
<comment type="subcellular location">
    <subcellularLocation>
        <location evidence="1">Nucleus</location>
    </subcellularLocation>
</comment>
<reference evidence="8 9" key="1">
    <citation type="journal article" date="2013" name="Front. Plant Sci.">
        <title>The Reference Genome of the Halophytic Plant Eutrema salsugineum.</title>
        <authorList>
            <person name="Yang R."/>
            <person name="Jarvis D.E."/>
            <person name="Chen H."/>
            <person name="Beilstein M.A."/>
            <person name="Grimwood J."/>
            <person name="Jenkins J."/>
            <person name="Shu S."/>
            <person name="Prochnik S."/>
            <person name="Xin M."/>
            <person name="Ma C."/>
            <person name="Schmutz J."/>
            <person name="Wing R.A."/>
            <person name="Mitchell-Olds T."/>
            <person name="Schumaker K.S."/>
            <person name="Wang X."/>
        </authorList>
    </citation>
    <scope>NUCLEOTIDE SEQUENCE [LARGE SCALE GENOMIC DNA]</scope>
</reference>
<keyword evidence="4" id="KW-0804">Transcription</keyword>
<dbReference type="STRING" id="72664.V4L5Z1"/>
<evidence type="ECO:0000256" key="3">
    <source>
        <dbReference type="ARBA" id="ARBA00023125"/>
    </source>
</evidence>
<keyword evidence="3" id="KW-0238">DNA-binding</keyword>
<dbReference type="EMBL" id="KI517481">
    <property type="protein sequence ID" value="ESQ39049.1"/>
    <property type="molecule type" value="Genomic_DNA"/>
</dbReference>
<proteinExistence type="predicted"/>
<feature type="domain" description="TF-B3" evidence="7">
    <location>
        <begin position="190"/>
        <end position="283"/>
    </location>
</feature>
<dbReference type="GO" id="GO:0005634">
    <property type="term" value="C:nucleus"/>
    <property type="evidence" value="ECO:0007669"/>
    <property type="project" value="UniProtKB-SubCell"/>
</dbReference>
<evidence type="ECO:0000313" key="9">
    <source>
        <dbReference type="Proteomes" id="UP000030689"/>
    </source>
</evidence>
<dbReference type="CDD" id="cd10017">
    <property type="entry name" value="B3_DNA"/>
    <property type="match status" value="2"/>
</dbReference>
<dbReference type="InterPro" id="IPR050655">
    <property type="entry name" value="Plant_B3_domain"/>
</dbReference>
<evidence type="ECO:0000256" key="1">
    <source>
        <dbReference type="ARBA" id="ARBA00004123"/>
    </source>
</evidence>
<organism evidence="8 9">
    <name type="scientific">Eutrema salsugineum</name>
    <name type="common">Saltwater cress</name>
    <name type="synonym">Sisymbrium salsugineum</name>
    <dbReference type="NCBI Taxonomy" id="72664"/>
    <lineage>
        <taxon>Eukaryota</taxon>
        <taxon>Viridiplantae</taxon>
        <taxon>Streptophyta</taxon>
        <taxon>Embryophyta</taxon>
        <taxon>Tracheophyta</taxon>
        <taxon>Spermatophyta</taxon>
        <taxon>Magnoliopsida</taxon>
        <taxon>eudicotyledons</taxon>
        <taxon>Gunneridae</taxon>
        <taxon>Pentapetalae</taxon>
        <taxon>rosids</taxon>
        <taxon>malvids</taxon>
        <taxon>Brassicales</taxon>
        <taxon>Brassicaceae</taxon>
        <taxon>Eutremeae</taxon>
        <taxon>Eutrema</taxon>
    </lineage>
</organism>
<name>V4L5Z1_EUTSA</name>
<evidence type="ECO:0000256" key="2">
    <source>
        <dbReference type="ARBA" id="ARBA00023015"/>
    </source>
</evidence>
<evidence type="ECO:0000259" key="7">
    <source>
        <dbReference type="PROSITE" id="PS50863"/>
    </source>
</evidence>
<dbReference type="PANTHER" id="PTHR31920">
    <property type="entry name" value="B3 DOMAIN-CONTAINING"/>
    <property type="match status" value="1"/>
</dbReference>
<dbReference type="OMA" id="FWRSSEC"/>
<protein>
    <recommendedName>
        <fullName evidence="7">TF-B3 domain-containing protein</fullName>
    </recommendedName>
</protein>
<dbReference type="Proteomes" id="UP000030689">
    <property type="component" value="Unassembled WGS sequence"/>
</dbReference>
<evidence type="ECO:0000256" key="5">
    <source>
        <dbReference type="ARBA" id="ARBA00023242"/>
    </source>
</evidence>